<reference evidence="1" key="1">
    <citation type="submission" date="2019-08" db="EMBL/GenBank/DDBJ databases">
        <authorList>
            <person name="Kucharzyk K."/>
            <person name="Murdoch R.W."/>
            <person name="Higgins S."/>
            <person name="Loffler F."/>
        </authorList>
    </citation>
    <scope>NUCLEOTIDE SEQUENCE</scope>
</reference>
<name>A0A645D4S9_9ZZZZ</name>
<dbReference type="EMBL" id="VSSQ01032721">
    <property type="protein sequence ID" value="MPM84078.1"/>
    <property type="molecule type" value="Genomic_DNA"/>
</dbReference>
<organism evidence="1">
    <name type="scientific">bioreactor metagenome</name>
    <dbReference type="NCBI Taxonomy" id="1076179"/>
    <lineage>
        <taxon>unclassified sequences</taxon>
        <taxon>metagenomes</taxon>
        <taxon>ecological metagenomes</taxon>
    </lineage>
</organism>
<comment type="caution">
    <text evidence="1">The sequence shown here is derived from an EMBL/GenBank/DDBJ whole genome shotgun (WGS) entry which is preliminary data.</text>
</comment>
<protein>
    <submittedName>
        <fullName evidence="1">Uncharacterized protein</fullName>
    </submittedName>
</protein>
<sequence length="76" mass="8947">MHGGHIPVQNGIVVQRIVDFSRLQVRHHFGHGNLGHQHPLPGLVGQIEQHRTHGLSRRHRFCLRRRGQPRHQRQRQ</sequence>
<evidence type="ECO:0000313" key="1">
    <source>
        <dbReference type="EMBL" id="MPM84078.1"/>
    </source>
</evidence>
<dbReference type="AlphaFoldDB" id="A0A645D4S9"/>
<gene>
    <name evidence="1" type="ORF">SDC9_131149</name>
</gene>
<proteinExistence type="predicted"/>
<accession>A0A645D4S9</accession>